<protein>
    <submittedName>
        <fullName evidence="6">Mannosylglycerate hydrolase</fullName>
        <ecNumber evidence="6">3.2.1.170</ecNumber>
    </submittedName>
</protein>
<dbReference type="Pfam" id="PF07748">
    <property type="entry name" value="Glyco_hydro_38C"/>
    <property type="match status" value="1"/>
</dbReference>
<keyword evidence="4 6" id="KW-0326">Glycosidase</keyword>
<comment type="similarity">
    <text evidence="1">Belongs to the glycosyl hydrolase 38 family.</text>
</comment>
<keyword evidence="3 6" id="KW-0378">Hydrolase</keyword>
<dbReference type="SUPFAM" id="SSF74650">
    <property type="entry name" value="Galactose mutarotase-like"/>
    <property type="match status" value="1"/>
</dbReference>
<dbReference type="EMBL" id="JADIXP010000018">
    <property type="protein sequence ID" value="MBF4180302.1"/>
    <property type="molecule type" value="Genomic_DNA"/>
</dbReference>
<sequence>MKAVSRVHITPHMHWDREWYFTTEESRILLVNNMEEILTRLEQDEEYKYYVLDGQTAILEDYFAIKPENKARVKALVEAGKLIIGPWYTQTDTTIVSGESIVRNLLYGMRDCLAFGEPMKIGYLPDSFGMSGQLPHIYNGFGIQRAMFWRGCSERHGTDKTEFLWQSKDGSEVTTQVLPLGYAIGKYLPEDEDGLRKRLDSYFDVLENASLTKEILLPNGHDQMPLQQNIFTVMKTLREIYPQREFVMSRFEEVFAHIDAQRDALATLNGEFIDGKYMRVHRTIGSTRMDIKMAHARIENKIVNILEPLSTLAWTLGFEYHHGLLEKMWKEILKNHAHDSIGCCCSDKVHREIASRFELAEDMADNLIRFTLRKIVDNMPQTDEDKLVLFNLMPWPREEVVNTTVRLRASAFRLLDDKGNEIPYFIRARREIDPGLIDRQIVHYGNYEPFMEFDIQLSQILPSMGYRTLYIEPHVAGKVLPGHQATAALLENAFWHIDLNDDGTLRLRDKDSGLIYDRVLEIEESSDDGDEYDYSPSREEWRLTSREAQHTVEVFHDAWQSRAVIRSCMAIPANLAARSARLRDGHLGIEIEVTLSHHSRRIDVEVRLDNQADDHRVRVLIPTPFNTAEVLADTQFGSVIRPVRDEAMDRWQEEGWKEAPVPVWNLLNYAVLQEGRQGMALFTEGLREFEIVGEEEKTFALTLLRGVGLLGKEDLLLRPGRPSGIKMPVPDSQVRGALQCRFSLFNFCGTPLNAGVAQQGRAWLTPIQCYNKIPWDAMKLNKASVVTPATYSLLTMSPVGCLVGALKKAEDRDEIILRVFNPSESVCCDTSFSFSREVSRCAETGMDEAIQKGDRVVNGTAETLRPCQSRTFSIKLA</sequence>
<dbReference type="GO" id="GO:0016798">
    <property type="term" value="F:hydrolase activity, acting on glycosyl bonds"/>
    <property type="evidence" value="ECO:0007669"/>
    <property type="project" value="UniProtKB-KW"/>
</dbReference>
<evidence type="ECO:0000256" key="4">
    <source>
        <dbReference type="ARBA" id="ARBA00023295"/>
    </source>
</evidence>
<organism evidence="6 7">
    <name type="scientific">Lelliottia nimipressuralis</name>
    <dbReference type="NCBI Taxonomy" id="69220"/>
    <lineage>
        <taxon>Bacteria</taxon>
        <taxon>Pseudomonadati</taxon>
        <taxon>Pseudomonadota</taxon>
        <taxon>Gammaproteobacteria</taxon>
        <taxon>Enterobacterales</taxon>
        <taxon>Enterobacteriaceae</taxon>
        <taxon>Lelliottia</taxon>
    </lineage>
</organism>
<dbReference type="Pfam" id="PF09261">
    <property type="entry name" value="Alpha-mann_mid"/>
    <property type="match status" value="1"/>
</dbReference>
<evidence type="ECO:0000313" key="7">
    <source>
        <dbReference type="Proteomes" id="UP000628560"/>
    </source>
</evidence>
<dbReference type="CDD" id="cd10815">
    <property type="entry name" value="GH38N_AMII_EcMngB_like"/>
    <property type="match status" value="1"/>
</dbReference>
<accession>A0ABD4KEE8</accession>
<dbReference type="FunFam" id="3.20.110.10:FF:000006">
    <property type="entry name" value="Alpha-mannosidase MngB"/>
    <property type="match status" value="1"/>
</dbReference>
<evidence type="ECO:0000313" key="6">
    <source>
        <dbReference type="EMBL" id="MBF4180302.1"/>
    </source>
</evidence>
<dbReference type="Gene3D" id="3.20.110.10">
    <property type="entry name" value="Glycoside hydrolase 38, N terminal domain"/>
    <property type="match status" value="1"/>
</dbReference>
<dbReference type="Gene3D" id="1.20.1270.50">
    <property type="entry name" value="Glycoside hydrolase family 38, central domain"/>
    <property type="match status" value="1"/>
</dbReference>
<dbReference type="InterPro" id="IPR037094">
    <property type="entry name" value="Glyco_hydro_38_cen_sf"/>
</dbReference>
<dbReference type="Gene3D" id="2.70.98.30">
    <property type="entry name" value="Golgi alpha-mannosidase II, domain 4"/>
    <property type="match status" value="1"/>
</dbReference>
<dbReference type="PANTHER" id="PTHR46017:SF2">
    <property type="entry name" value="MANNOSYLGLYCERATE HYDROLASE"/>
    <property type="match status" value="1"/>
</dbReference>
<dbReference type="InterPro" id="IPR015341">
    <property type="entry name" value="Glyco_hydro_38_cen"/>
</dbReference>
<proteinExistence type="inferred from homology"/>
<keyword evidence="2" id="KW-0479">Metal-binding</keyword>
<dbReference type="SUPFAM" id="SSF88713">
    <property type="entry name" value="Glycoside hydrolase/deacetylase"/>
    <property type="match status" value="1"/>
</dbReference>
<dbReference type="Pfam" id="PF01074">
    <property type="entry name" value="Glyco_hydro_38N"/>
    <property type="match status" value="1"/>
</dbReference>
<dbReference type="InterPro" id="IPR000602">
    <property type="entry name" value="Glyco_hydro_38_N"/>
</dbReference>
<dbReference type="InterPro" id="IPR027291">
    <property type="entry name" value="Glyco_hydro_38_N_sf"/>
</dbReference>
<dbReference type="InterPro" id="IPR028995">
    <property type="entry name" value="Glyco_hydro_57/38_cen_sf"/>
</dbReference>
<dbReference type="AlphaFoldDB" id="A0ABD4KEE8"/>
<name>A0ABD4KEE8_9ENTR</name>
<dbReference type="InterPro" id="IPR011330">
    <property type="entry name" value="Glyco_hydro/deAcase_b/a-brl"/>
</dbReference>
<feature type="domain" description="Glycoside hydrolase family 38 central" evidence="5">
    <location>
        <begin position="279"/>
        <end position="357"/>
    </location>
</feature>
<dbReference type="PANTHER" id="PTHR46017">
    <property type="entry name" value="ALPHA-MANNOSIDASE 2C1"/>
    <property type="match status" value="1"/>
</dbReference>
<reference evidence="6 7" key="1">
    <citation type="submission" date="2020-11" db="EMBL/GenBank/DDBJ databases">
        <title>Identification of Lelliottia nimipressuralis from Wound Infection by Whole Genome-Based Bacterial Identification.</title>
        <authorList>
            <person name="Navarathna D.H."/>
            <person name="Choi H."/>
            <person name="Jinadatha C."/>
            <person name="Chatterjee P."/>
            <person name="Hwang M."/>
        </authorList>
    </citation>
    <scope>NUCLEOTIDE SEQUENCE [LARGE SCALE GENOMIC DNA]</scope>
    <source>
        <strain evidence="6 7">DN2020</strain>
    </source>
</reference>
<dbReference type="SUPFAM" id="SSF88688">
    <property type="entry name" value="Families 57/38 glycoside transferase middle domain"/>
    <property type="match status" value="1"/>
</dbReference>
<dbReference type="SMART" id="SM00872">
    <property type="entry name" value="Alpha-mann_mid"/>
    <property type="match status" value="1"/>
</dbReference>
<dbReference type="EC" id="3.2.1.170" evidence="6"/>
<gene>
    <name evidence="6" type="primary">mngB</name>
    <name evidence="6" type="ORF">ISP11_20780</name>
</gene>
<evidence type="ECO:0000256" key="1">
    <source>
        <dbReference type="ARBA" id="ARBA00009792"/>
    </source>
</evidence>
<dbReference type="InterPro" id="IPR011682">
    <property type="entry name" value="Glyco_hydro_38_C"/>
</dbReference>
<dbReference type="Proteomes" id="UP000628560">
    <property type="component" value="Unassembled WGS sequence"/>
</dbReference>
<comment type="caution">
    <text evidence="6">The sequence shown here is derived from an EMBL/GenBank/DDBJ whole genome shotgun (WGS) entry which is preliminary data.</text>
</comment>
<dbReference type="GO" id="GO:0102546">
    <property type="term" value="F:mannosylglycerate hydrolase activity"/>
    <property type="evidence" value="ECO:0007669"/>
    <property type="project" value="UniProtKB-EC"/>
</dbReference>
<dbReference type="GO" id="GO:0046872">
    <property type="term" value="F:metal ion binding"/>
    <property type="evidence" value="ECO:0007669"/>
    <property type="project" value="UniProtKB-KW"/>
</dbReference>
<dbReference type="InterPro" id="IPR011013">
    <property type="entry name" value="Gal_mutarotase_sf_dom"/>
</dbReference>
<dbReference type="RefSeq" id="WP_194514238.1">
    <property type="nucleotide sequence ID" value="NZ_JADIXP010000018.1"/>
</dbReference>
<dbReference type="NCBIfam" id="NF007331">
    <property type="entry name" value="PRK09819.1"/>
    <property type="match status" value="1"/>
</dbReference>
<evidence type="ECO:0000256" key="3">
    <source>
        <dbReference type="ARBA" id="ARBA00022801"/>
    </source>
</evidence>
<evidence type="ECO:0000259" key="5">
    <source>
        <dbReference type="SMART" id="SM00872"/>
    </source>
</evidence>
<evidence type="ECO:0000256" key="2">
    <source>
        <dbReference type="ARBA" id="ARBA00022723"/>
    </source>
</evidence>